<evidence type="ECO:0000313" key="2">
    <source>
        <dbReference type="EMBL" id="MDV7136892.1"/>
    </source>
</evidence>
<evidence type="ECO:0000256" key="1">
    <source>
        <dbReference type="SAM" id="Phobius"/>
    </source>
</evidence>
<evidence type="ECO:0000313" key="3">
    <source>
        <dbReference type="Proteomes" id="UP001185792"/>
    </source>
</evidence>
<keyword evidence="1" id="KW-1133">Transmembrane helix</keyword>
<protein>
    <recommendedName>
        <fullName evidence="4">Secreted protein with PEP-CTERM sorting signal</fullName>
    </recommendedName>
</protein>
<proteinExistence type="predicted"/>
<keyword evidence="3" id="KW-1185">Reference proteome</keyword>
<accession>A0ABU4F065</accession>
<dbReference type="Proteomes" id="UP001185792">
    <property type="component" value="Unassembled WGS sequence"/>
</dbReference>
<feature type="transmembrane region" description="Helical" evidence="1">
    <location>
        <begin position="12"/>
        <end position="34"/>
    </location>
</feature>
<feature type="transmembrane region" description="Helical" evidence="1">
    <location>
        <begin position="40"/>
        <end position="59"/>
    </location>
</feature>
<dbReference type="EMBL" id="JAWLUM010000006">
    <property type="protein sequence ID" value="MDV7136892.1"/>
    <property type="molecule type" value="Genomic_DNA"/>
</dbReference>
<gene>
    <name evidence="2" type="ORF">R4198_24645</name>
</gene>
<keyword evidence="1" id="KW-0812">Transmembrane</keyword>
<organism evidence="2 3">
    <name type="scientific">Williamsia marianensis</name>
    <dbReference type="NCBI Taxonomy" id="85044"/>
    <lineage>
        <taxon>Bacteria</taxon>
        <taxon>Bacillati</taxon>
        <taxon>Actinomycetota</taxon>
        <taxon>Actinomycetes</taxon>
        <taxon>Mycobacteriales</taxon>
        <taxon>Nocardiaceae</taxon>
        <taxon>Williamsia</taxon>
    </lineage>
</organism>
<name>A0ABU4F065_WILMA</name>
<comment type="caution">
    <text evidence="2">The sequence shown here is derived from an EMBL/GenBank/DDBJ whole genome shotgun (WGS) entry which is preliminary data.</text>
</comment>
<evidence type="ECO:0008006" key="4">
    <source>
        <dbReference type="Google" id="ProtNLM"/>
    </source>
</evidence>
<keyword evidence="1" id="KW-0472">Membrane</keyword>
<dbReference type="RefSeq" id="WP_030174816.1">
    <property type="nucleotide sequence ID" value="NZ_JAWLUM010000006.1"/>
</dbReference>
<reference evidence="2 3" key="1">
    <citation type="submission" date="2023-10" db="EMBL/GenBank/DDBJ databases">
        <title>Development of a sustainable strategy for remediation of hydrocarbon-contaminated territories based on the waste exchange concept.</title>
        <authorList>
            <person name="Krivoruchko A."/>
        </authorList>
    </citation>
    <scope>NUCLEOTIDE SEQUENCE [LARGE SCALE GENOMIC DNA]</scope>
    <source>
        <strain evidence="2 3">IEGM 1236</strain>
    </source>
</reference>
<sequence>MSAKHNTFRALAIPITPLTVGVTAGMVLLLVAAFAPVPAVWVLVLYGAGMAAAAAGVLVQRRRVRR</sequence>